<dbReference type="Pfam" id="PF19560">
    <property type="entry name" value="DUF6082"/>
    <property type="match status" value="1"/>
</dbReference>
<protein>
    <submittedName>
        <fullName evidence="1">Uncharacterized protein</fullName>
    </submittedName>
</protein>
<accession>A0ABP9JTZ2</accession>
<proteinExistence type="predicted"/>
<dbReference type="Proteomes" id="UP001500124">
    <property type="component" value="Unassembled WGS sequence"/>
</dbReference>
<comment type="caution">
    <text evidence="1">The sequence shown here is derived from an EMBL/GenBank/DDBJ whole genome shotgun (WGS) entry which is preliminary data.</text>
</comment>
<dbReference type="InterPro" id="IPR045728">
    <property type="entry name" value="DUF6082"/>
</dbReference>
<sequence length="127" mass="14696">MGTWKKGAGRFGSAATGLPLATATLTPAARRRRLEAERLAARRRKLGELSSRRDTLRHQQRMHGDLDERELFGRLREIFQDPVMRDYWEESREQRATLEHTSDEARMGRMVDGLIRAREWGTRAPHG</sequence>
<evidence type="ECO:0000313" key="1">
    <source>
        <dbReference type="EMBL" id="GAA5044603.1"/>
    </source>
</evidence>
<dbReference type="RefSeq" id="WP_345666969.1">
    <property type="nucleotide sequence ID" value="NZ_BAABKC010000011.1"/>
</dbReference>
<dbReference type="EMBL" id="BAABKC010000011">
    <property type="protein sequence ID" value="GAA5044603.1"/>
    <property type="molecule type" value="Genomic_DNA"/>
</dbReference>
<evidence type="ECO:0000313" key="2">
    <source>
        <dbReference type="Proteomes" id="UP001500124"/>
    </source>
</evidence>
<organism evidence="1 2">
    <name type="scientific">Streptomyces similanensis</name>
    <dbReference type="NCBI Taxonomy" id="1274988"/>
    <lineage>
        <taxon>Bacteria</taxon>
        <taxon>Bacillati</taxon>
        <taxon>Actinomycetota</taxon>
        <taxon>Actinomycetes</taxon>
        <taxon>Kitasatosporales</taxon>
        <taxon>Streptomycetaceae</taxon>
        <taxon>Streptomyces</taxon>
    </lineage>
</organism>
<gene>
    <name evidence="1" type="ORF">GCM10023336_07140</name>
</gene>
<keyword evidence="2" id="KW-1185">Reference proteome</keyword>
<reference evidence="2" key="1">
    <citation type="journal article" date="2019" name="Int. J. Syst. Evol. Microbiol.">
        <title>The Global Catalogue of Microorganisms (GCM) 10K type strain sequencing project: providing services to taxonomists for standard genome sequencing and annotation.</title>
        <authorList>
            <consortium name="The Broad Institute Genomics Platform"/>
            <consortium name="The Broad Institute Genome Sequencing Center for Infectious Disease"/>
            <person name="Wu L."/>
            <person name="Ma J."/>
        </authorList>
    </citation>
    <scope>NUCLEOTIDE SEQUENCE [LARGE SCALE GENOMIC DNA]</scope>
    <source>
        <strain evidence="2">JCM 18410</strain>
    </source>
</reference>
<name>A0ABP9JTZ2_9ACTN</name>